<dbReference type="EMBL" id="SOSA01000250">
    <property type="protein sequence ID" value="THC93694.1"/>
    <property type="molecule type" value="Genomic_DNA"/>
</dbReference>
<keyword evidence="3" id="KW-1185">Reference proteome</keyword>
<dbReference type="RefSeq" id="XP_033421004.1">
    <property type="nucleotide sequence ID" value="XM_033576340.1"/>
</dbReference>
<dbReference type="VEuPathDB" id="FungiDB:EYZ11_006838"/>
<gene>
    <name evidence="1" type="ORF">ATNIH1004_011778</name>
    <name evidence="2" type="ORF">EYZ11_006838</name>
</gene>
<reference evidence="1 4" key="2">
    <citation type="submission" date="2019-08" db="EMBL/GenBank/DDBJ databases">
        <title>The genome sequence of a newly discovered highly antifungal drug resistant Aspergillus species, Aspergillus tanneri NIH 1004.</title>
        <authorList>
            <person name="Mounaud S."/>
            <person name="Singh I."/>
            <person name="Joardar V."/>
            <person name="Pakala S."/>
            <person name="Pakala S."/>
            <person name="Venepally P."/>
            <person name="Chung J.K."/>
            <person name="Losada L."/>
            <person name="Nierman W.C."/>
        </authorList>
    </citation>
    <scope>NUCLEOTIDE SEQUENCE [LARGE SCALE GENOMIC DNA]</scope>
    <source>
        <strain evidence="1 4">NIH1004</strain>
    </source>
</reference>
<name>A0A4V3UP47_9EURO</name>
<dbReference type="EMBL" id="QUQM01000009">
    <property type="protein sequence ID" value="KAA8641642.1"/>
    <property type="molecule type" value="Genomic_DNA"/>
</dbReference>
<sequence length="263" mass="30077">MLAAIESPTRRKMREALKNITQSIKGLEVDKFDLQQLKHLNIRVDSLVLDESSPHKPSYFAPYPGHLVPNPDDDALGGPYNGLDDETEHSFTRPIDRAYVMNIHLSSYISYCDTYAKGERPPWTSGCVGDYPFKGLYKHDQPEFGCYHITDLNGPTYPHVKAVMYNNLVAMDSTILYGELLPILRIMLTQLWKARFIRQMVSPVLILSLMGLKARVIEAYFRDHTLILRPTKIYDFTHGNNAAFKTFVQWYMGQPIGNTVEAF</sequence>
<reference evidence="2 3" key="1">
    <citation type="submission" date="2019-03" db="EMBL/GenBank/DDBJ databases">
        <title>The genome sequence of a newly discovered highly antifungal drug resistant Aspergillus species, Aspergillus tanneri NIH 1004.</title>
        <authorList>
            <person name="Mounaud S."/>
            <person name="Singh I."/>
            <person name="Joardar V."/>
            <person name="Pakala S."/>
            <person name="Pakala S."/>
            <person name="Venepally P."/>
            <person name="Hoover J."/>
            <person name="Nierman W."/>
            <person name="Chung J."/>
            <person name="Losada L."/>
        </authorList>
    </citation>
    <scope>NUCLEOTIDE SEQUENCE [LARGE SCALE GENOMIC DNA]</scope>
    <source>
        <strain evidence="2 3">NIH1004</strain>
    </source>
</reference>
<dbReference type="Proteomes" id="UP000308092">
    <property type="component" value="Unassembled WGS sequence"/>
</dbReference>
<evidence type="ECO:0000313" key="4">
    <source>
        <dbReference type="Proteomes" id="UP000324241"/>
    </source>
</evidence>
<dbReference type="AlphaFoldDB" id="A0A4V3UP47"/>
<dbReference type="GeneID" id="54334479"/>
<evidence type="ECO:0000313" key="1">
    <source>
        <dbReference type="EMBL" id="KAA8641642.1"/>
    </source>
</evidence>
<proteinExistence type="predicted"/>
<organism evidence="2 3">
    <name type="scientific">Aspergillus tanneri</name>
    <dbReference type="NCBI Taxonomy" id="1220188"/>
    <lineage>
        <taxon>Eukaryota</taxon>
        <taxon>Fungi</taxon>
        <taxon>Dikarya</taxon>
        <taxon>Ascomycota</taxon>
        <taxon>Pezizomycotina</taxon>
        <taxon>Eurotiomycetes</taxon>
        <taxon>Eurotiomycetidae</taxon>
        <taxon>Eurotiales</taxon>
        <taxon>Aspergillaceae</taxon>
        <taxon>Aspergillus</taxon>
        <taxon>Aspergillus subgen. Circumdati</taxon>
    </lineage>
</organism>
<evidence type="ECO:0000313" key="2">
    <source>
        <dbReference type="EMBL" id="THC93694.1"/>
    </source>
</evidence>
<dbReference type="OrthoDB" id="4177740at2759"/>
<dbReference type="STRING" id="1220188.A0A4V3UP47"/>
<protein>
    <submittedName>
        <fullName evidence="2">Uncharacterized protein</fullName>
    </submittedName>
</protein>
<dbReference type="Proteomes" id="UP000324241">
    <property type="component" value="Unassembled WGS sequence"/>
</dbReference>
<comment type="caution">
    <text evidence="2">The sequence shown here is derived from an EMBL/GenBank/DDBJ whole genome shotgun (WGS) entry which is preliminary data.</text>
</comment>
<accession>A0A4V3UP47</accession>
<evidence type="ECO:0000313" key="3">
    <source>
        <dbReference type="Proteomes" id="UP000308092"/>
    </source>
</evidence>